<sequence>MKTLFASVAATALFIGGAGMAAHADHHMESHDKHEKKDIVDTAASNEDFSTLVAAVKAAGLIDALKAEGPYTVFAPTNAAFDALPEGTLDTLLMEENVGQLQAILKLHVVSGKIKSKDIADGTTEVETLAGDTIEVTKSADGVTAGGADVVKADIYTSNGVIHVIDSVILPQ</sequence>
<keyword evidence="1" id="KW-0732">Signal</keyword>
<feature type="signal peptide" evidence="1">
    <location>
        <begin position="1"/>
        <end position="21"/>
    </location>
</feature>
<protein>
    <submittedName>
        <fullName evidence="3">Fasciclin domain-containing protein</fullName>
    </submittedName>
</protein>
<proteinExistence type="predicted"/>
<evidence type="ECO:0000313" key="3">
    <source>
        <dbReference type="EMBL" id="RIJ30004.1"/>
    </source>
</evidence>
<dbReference type="Proteomes" id="UP000266385">
    <property type="component" value="Unassembled WGS sequence"/>
</dbReference>
<dbReference type="OrthoDB" id="9800666at2"/>
<dbReference type="Pfam" id="PF02469">
    <property type="entry name" value="Fasciclin"/>
    <property type="match status" value="1"/>
</dbReference>
<evidence type="ECO:0000313" key="4">
    <source>
        <dbReference type="Proteomes" id="UP000266385"/>
    </source>
</evidence>
<dbReference type="PANTHER" id="PTHR10900:SF77">
    <property type="entry name" value="FI19380P1"/>
    <property type="match status" value="1"/>
</dbReference>
<dbReference type="PANTHER" id="PTHR10900">
    <property type="entry name" value="PERIOSTIN-RELATED"/>
    <property type="match status" value="1"/>
</dbReference>
<name>A0A399RHR0_9PROT</name>
<feature type="chain" id="PRO_5017322091" evidence="1">
    <location>
        <begin position="22"/>
        <end position="172"/>
    </location>
</feature>
<dbReference type="InterPro" id="IPR000782">
    <property type="entry name" value="FAS1_domain"/>
</dbReference>
<accession>A0A399RHR0</accession>
<dbReference type="EMBL" id="QWFX01000006">
    <property type="protein sequence ID" value="RIJ30004.1"/>
    <property type="molecule type" value="Genomic_DNA"/>
</dbReference>
<dbReference type="RefSeq" id="WP_119375322.1">
    <property type="nucleotide sequence ID" value="NZ_QWFX01000006.1"/>
</dbReference>
<comment type="caution">
    <text evidence="3">The sequence shown here is derived from an EMBL/GenBank/DDBJ whole genome shotgun (WGS) entry which is preliminary data.</text>
</comment>
<keyword evidence="4" id="KW-1185">Reference proteome</keyword>
<dbReference type="FunFam" id="2.30.180.10:FF:000019">
    <property type="entry name" value="Cell surface lipoprotein"/>
    <property type="match status" value="1"/>
</dbReference>
<dbReference type="SMART" id="SM00554">
    <property type="entry name" value="FAS1"/>
    <property type="match status" value="1"/>
</dbReference>
<dbReference type="InterPro" id="IPR050904">
    <property type="entry name" value="Adhesion/Biosynth-related"/>
</dbReference>
<dbReference type="AlphaFoldDB" id="A0A399RHR0"/>
<organism evidence="3 4">
    <name type="scientific">Henriciella mobilis</name>
    <dbReference type="NCBI Taxonomy" id="2305467"/>
    <lineage>
        <taxon>Bacteria</taxon>
        <taxon>Pseudomonadati</taxon>
        <taxon>Pseudomonadota</taxon>
        <taxon>Alphaproteobacteria</taxon>
        <taxon>Hyphomonadales</taxon>
        <taxon>Hyphomonadaceae</taxon>
        <taxon>Henriciella</taxon>
    </lineage>
</organism>
<gene>
    <name evidence="3" type="ORF">D1223_04905</name>
</gene>
<dbReference type="GO" id="GO:0005615">
    <property type="term" value="C:extracellular space"/>
    <property type="evidence" value="ECO:0007669"/>
    <property type="project" value="TreeGrafter"/>
</dbReference>
<dbReference type="Gene3D" id="2.30.180.10">
    <property type="entry name" value="FAS1 domain"/>
    <property type="match status" value="1"/>
</dbReference>
<reference evidence="3 4" key="1">
    <citation type="submission" date="2018-08" db="EMBL/GenBank/DDBJ databases">
        <title>Henriciella mobilis sp. nov., isolated from seawater.</title>
        <authorList>
            <person name="Cheng H."/>
            <person name="Wu Y.-H."/>
            <person name="Xu X.-W."/>
            <person name="Guo L.-L."/>
        </authorList>
    </citation>
    <scope>NUCLEOTIDE SEQUENCE [LARGE SCALE GENOMIC DNA]</scope>
    <source>
        <strain evidence="3 4">JN25</strain>
    </source>
</reference>
<evidence type="ECO:0000256" key="1">
    <source>
        <dbReference type="SAM" id="SignalP"/>
    </source>
</evidence>
<dbReference type="PROSITE" id="PS50213">
    <property type="entry name" value="FAS1"/>
    <property type="match status" value="1"/>
</dbReference>
<dbReference type="InterPro" id="IPR036378">
    <property type="entry name" value="FAS1_dom_sf"/>
</dbReference>
<evidence type="ECO:0000259" key="2">
    <source>
        <dbReference type="PROSITE" id="PS50213"/>
    </source>
</evidence>
<feature type="domain" description="FAS1" evidence="2">
    <location>
        <begin position="36"/>
        <end position="169"/>
    </location>
</feature>
<dbReference type="SUPFAM" id="SSF82153">
    <property type="entry name" value="FAS1 domain"/>
    <property type="match status" value="1"/>
</dbReference>